<evidence type="ECO:0000256" key="2">
    <source>
        <dbReference type="ARBA" id="ARBA00009399"/>
    </source>
</evidence>
<dbReference type="PANTHER" id="PTHR38459">
    <property type="entry name" value="PROPHAGE BACTOPRENOL-LINKED GLUCOSE TRANSLOCASE HOMOLOG"/>
    <property type="match status" value="1"/>
</dbReference>
<comment type="caution">
    <text evidence="8">The sequence shown here is derived from an EMBL/GenBank/DDBJ whole genome shotgun (WGS) entry which is preliminary data.</text>
</comment>
<feature type="domain" description="GtrA/DPMS transmembrane" evidence="7">
    <location>
        <begin position="15"/>
        <end position="129"/>
    </location>
</feature>
<keyword evidence="3 6" id="KW-0812">Transmembrane</keyword>
<dbReference type="EMBL" id="SMLK01000010">
    <property type="protein sequence ID" value="TFY96717.1"/>
    <property type="molecule type" value="Genomic_DNA"/>
</dbReference>
<evidence type="ECO:0000256" key="4">
    <source>
        <dbReference type="ARBA" id="ARBA00022989"/>
    </source>
</evidence>
<keyword evidence="4 6" id="KW-1133">Transmembrane helix</keyword>
<evidence type="ECO:0000313" key="8">
    <source>
        <dbReference type="EMBL" id="TFY96717.1"/>
    </source>
</evidence>
<keyword evidence="5 6" id="KW-0472">Membrane</keyword>
<dbReference type="OrthoDB" id="8562382at2"/>
<dbReference type="InterPro" id="IPR051401">
    <property type="entry name" value="GtrA_CellWall_Glycosyl"/>
</dbReference>
<evidence type="ECO:0000256" key="1">
    <source>
        <dbReference type="ARBA" id="ARBA00004141"/>
    </source>
</evidence>
<reference evidence="8 9" key="1">
    <citation type="submission" date="2019-03" db="EMBL/GenBank/DDBJ databases">
        <title>Ramlibacter sp. 18x22-1, whole genome shotgun sequence.</title>
        <authorList>
            <person name="Zhang X."/>
            <person name="Feng G."/>
            <person name="Zhu H."/>
        </authorList>
    </citation>
    <scope>NUCLEOTIDE SEQUENCE [LARGE SCALE GENOMIC DNA]</scope>
    <source>
        <strain evidence="8 9">18x22-1</strain>
    </source>
</reference>
<dbReference type="Proteomes" id="UP000297839">
    <property type="component" value="Unassembled WGS sequence"/>
</dbReference>
<accession>A0A4Z0BEG9</accession>
<evidence type="ECO:0000256" key="6">
    <source>
        <dbReference type="SAM" id="Phobius"/>
    </source>
</evidence>
<dbReference type="GO" id="GO:0005886">
    <property type="term" value="C:plasma membrane"/>
    <property type="evidence" value="ECO:0007669"/>
    <property type="project" value="TreeGrafter"/>
</dbReference>
<evidence type="ECO:0000256" key="3">
    <source>
        <dbReference type="ARBA" id="ARBA00022692"/>
    </source>
</evidence>
<dbReference type="GO" id="GO:0000271">
    <property type="term" value="P:polysaccharide biosynthetic process"/>
    <property type="evidence" value="ECO:0007669"/>
    <property type="project" value="InterPro"/>
</dbReference>
<evidence type="ECO:0000259" key="7">
    <source>
        <dbReference type="Pfam" id="PF04138"/>
    </source>
</evidence>
<feature type="transmembrane region" description="Helical" evidence="6">
    <location>
        <begin position="12"/>
        <end position="33"/>
    </location>
</feature>
<sequence length="135" mass="15006">MPTQTVTHWPTLASFVLVGCCAAAVHFAAVVWLVAGHGWLPLLANVAGWCLAFCVSFLGQWRLTFRSRQARWQDAMPRFLTLSLAGFAMNETAYAAFLRWSGVRYDVLLALVLLGVAAITYVLSSRWAFRGSRPR</sequence>
<dbReference type="AlphaFoldDB" id="A0A4Z0BEG9"/>
<feature type="transmembrane region" description="Helical" evidence="6">
    <location>
        <begin position="79"/>
        <end position="101"/>
    </location>
</feature>
<gene>
    <name evidence="8" type="ORF">EZ216_20095</name>
</gene>
<evidence type="ECO:0000256" key="5">
    <source>
        <dbReference type="ARBA" id="ARBA00023136"/>
    </source>
</evidence>
<comment type="similarity">
    <text evidence="2">Belongs to the GtrA family.</text>
</comment>
<keyword evidence="9" id="KW-1185">Reference proteome</keyword>
<dbReference type="PANTHER" id="PTHR38459:SF1">
    <property type="entry name" value="PROPHAGE BACTOPRENOL-LINKED GLUCOSE TRANSLOCASE HOMOLOG"/>
    <property type="match status" value="1"/>
</dbReference>
<dbReference type="Pfam" id="PF04138">
    <property type="entry name" value="GtrA_DPMS_TM"/>
    <property type="match status" value="1"/>
</dbReference>
<name>A0A4Z0BEG9_9BURK</name>
<dbReference type="InterPro" id="IPR007267">
    <property type="entry name" value="GtrA_DPMS_TM"/>
</dbReference>
<proteinExistence type="inferred from homology"/>
<feature type="transmembrane region" description="Helical" evidence="6">
    <location>
        <begin position="107"/>
        <end position="129"/>
    </location>
</feature>
<feature type="transmembrane region" description="Helical" evidence="6">
    <location>
        <begin position="39"/>
        <end position="58"/>
    </location>
</feature>
<evidence type="ECO:0000313" key="9">
    <source>
        <dbReference type="Proteomes" id="UP000297839"/>
    </source>
</evidence>
<protein>
    <submittedName>
        <fullName evidence="8">GtrA family protein</fullName>
    </submittedName>
</protein>
<comment type="subcellular location">
    <subcellularLocation>
        <location evidence="1">Membrane</location>
        <topology evidence="1">Multi-pass membrane protein</topology>
    </subcellularLocation>
</comment>
<organism evidence="8 9">
    <name type="scientific">Ramlibacter humi</name>
    <dbReference type="NCBI Taxonomy" id="2530451"/>
    <lineage>
        <taxon>Bacteria</taxon>
        <taxon>Pseudomonadati</taxon>
        <taxon>Pseudomonadota</taxon>
        <taxon>Betaproteobacteria</taxon>
        <taxon>Burkholderiales</taxon>
        <taxon>Comamonadaceae</taxon>
        <taxon>Ramlibacter</taxon>
    </lineage>
</organism>